<keyword evidence="2" id="KW-1185">Reference proteome</keyword>
<protein>
    <submittedName>
        <fullName evidence="1">Uncharacterized protein</fullName>
    </submittedName>
</protein>
<proteinExistence type="predicted"/>
<accession>A0ABR0S6P8</accession>
<name>A0ABR0S6P8_9HYPO</name>
<dbReference type="Proteomes" id="UP001338125">
    <property type="component" value="Unassembled WGS sequence"/>
</dbReference>
<sequence length="200" mass="22086">MRESCGLVQLAASCAWLYNLKKTAVVHEDTDLRTVMRGHEEQSWLCAAHNVQPPCTLYNLAPAEGAESMFNDSTGVIVVPSPLPTVSSFRKRDCTGTLFNLQDRLPVYQGTKMGIMKWLALVDFGTAYSTITKKDDWRHFVISQLPGETSLSRFPASTCVAWTYHMSPSNDIVAEFFGAELAKQSSGSSPMTRLSGQENV</sequence>
<evidence type="ECO:0000313" key="1">
    <source>
        <dbReference type="EMBL" id="KAK5987527.1"/>
    </source>
</evidence>
<comment type="caution">
    <text evidence="1">The sequence shown here is derived from an EMBL/GenBank/DDBJ whole genome shotgun (WGS) entry which is preliminary data.</text>
</comment>
<dbReference type="EMBL" id="JAVFKD010000016">
    <property type="protein sequence ID" value="KAK5987527.1"/>
    <property type="molecule type" value="Genomic_DNA"/>
</dbReference>
<organism evidence="1 2">
    <name type="scientific">Cladobotryum mycophilum</name>
    <dbReference type="NCBI Taxonomy" id="491253"/>
    <lineage>
        <taxon>Eukaryota</taxon>
        <taxon>Fungi</taxon>
        <taxon>Dikarya</taxon>
        <taxon>Ascomycota</taxon>
        <taxon>Pezizomycotina</taxon>
        <taxon>Sordariomycetes</taxon>
        <taxon>Hypocreomycetidae</taxon>
        <taxon>Hypocreales</taxon>
        <taxon>Hypocreaceae</taxon>
        <taxon>Cladobotryum</taxon>
    </lineage>
</organism>
<gene>
    <name evidence="1" type="ORF">PT974_11659</name>
</gene>
<evidence type="ECO:0000313" key="2">
    <source>
        <dbReference type="Proteomes" id="UP001338125"/>
    </source>
</evidence>
<reference evidence="1 2" key="1">
    <citation type="submission" date="2024-01" db="EMBL/GenBank/DDBJ databases">
        <title>Complete genome of Cladobotryum mycophilum ATHUM6906.</title>
        <authorList>
            <person name="Christinaki A.C."/>
            <person name="Myridakis A.I."/>
            <person name="Kouvelis V.N."/>
        </authorList>
    </citation>
    <scope>NUCLEOTIDE SEQUENCE [LARGE SCALE GENOMIC DNA]</scope>
    <source>
        <strain evidence="1 2">ATHUM6906</strain>
    </source>
</reference>